<reference evidence="2" key="2">
    <citation type="submission" date="2024-06" db="EMBL/GenBank/DDBJ databases">
        <authorList>
            <person name="Petrova K.O."/>
            <person name="Toshchakov S.V."/>
            <person name="Boltjanskaja Y.V."/>
            <person name="Kevbrin V.V."/>
        </authorList>
    </citation>
    <scope>NUCLEOTIDE SEQUENCE</scope>
    <source>
        <strain evidence="2">Z-710</strain>
    </source>
</reference>
<accession>A0AAU8HS72</accession>
<dbReference type="EMBL" id="CP159485">
    <property type="protein sequence ID" value="XCI28292.1"/>
    <property type="molecule type" value="Genomic_DNA"/>
</dbReference>
<evidence type="ECO:0000259" key="1">
    <source>
        <dbReference type="PROSITE" id="PS51186"/>
    </source>
</evidence>
<gene>
    <name evidence="2" type="ORF">PRVXH_002245</name>
</gene>
<dbReference type="GO" id="GO:0016747">
    <property type="term" value="F:acyltransferase activity, transferring groups other than amino-acyl groups"/>
    <property type="evidence" value="ECO:0007669"/>
    <property type="project" value="InterPro"/>
</dbReference>
<name>A0AAU8HS72_9FIRM</name>
<dbReference type="RefSeq" id="WP_353892862.1">
    <property type="nucleotide sequence ID" value="NZ_CP159485.1"/>
</dbReference>
<dbReference type="InterPro" id="IPR000182">
    <property type="entry name" value="GNAT_dom"/>
</dbReference>
<organism evidence="2">
    <name type="scientific">Proteinivorax hydrogeniformans</name>
    <dbReference type="NCBI Taxonomy" id="1826727"/>
    <lineage>
        <taxon>Bacteria</taxon>
        <taxon>Bacillati</taxon>
        <taxon>Bacillota</taxon>
        <taxon>Clostridia</taxon>
        <taxon>Eubacteriales</taxon>
        <taxon>Proteinivoracaceae</taxon>
        <taxon>Proteinivorax</taxon>
    </lineage>
</organism>
<proteinExistence type="predicted"/>
<dbReference type="InterPro" id="IPR016181">
    <property type="entry name" value="Acyl_CoA_acyltransferase"/>
</dbReference>
<sequence length="289" mass="34320">MPKIIEHTSIEESFYDESYKNSTFFQGMPFEKYKEHVDERKKYLEKNKLPLLAINHEDELLGYIFISARKVGDLYLKNHDSSIIQKLKNSNLEYTLKEKSNLIDILYLTTTCSEKFELERFKPINLRMGKDVADDSVSYGIEFKELCNSEMDKYFDLDAFKKATVRDYMLEDPIMSESEAVAKFEKHVLPVFKLDNQKMYGVCWNNEVIGILWLYEEDSETMFIAYIEIFKEFRGQGFGKKVMYDMFSFVNNLGYKTLHLHVFGHNEKAVKLYEKTGFKNTLIRYRYTR</sequence>
<dbReference type="Pfam" id="PF00583">
    <property type="entry name" value="Acetyltransf_1"/>
    <property type="match status" value="1"/>
</dbReference>
<reference evidence="2" key="1">
    <citation type="journal article" date="2018" name="Antonie Van Leeuwenhoek">
        <title>Proteinivorax hydrogeniformans sp. nov., an anaerobic, haloalkaliphilic bacterium fermenting proteinaceous compounds with high hydrogen production.</title>
        <authorList>
            <person name="Boltyanskaya Y."/>
            <person name="Detkova E."/>
            <person name="Pimenov N."/>
            <person name="Kevbrin V."/>
        </authorList>
    </citation>
    <scope>NUCLEOTIDE SEQUENCE</scope>
    <source>
        <strain evidence="2">Z-710</strain>
    </source>
</reference>
<dbReference type="PROSITE" id="PS51186">
    <property type="entry name" value="GNAT"/>
    <property type="match status" value="1"/>
</dbReference>
<protein>
    <submittedName>
        <fullName evidence="2">GNAT family N-acetyltransferase</fullName>
    </submittedName>
</protein>
<feature type="domain" description="N-acetyltransferase" evidence="1">
    <location>
        <begin position="158"/>
        <end position="289"/>
    </location>
</feature>
<dbReference type="CDD" id="cd04301">
    <property type="entry name" value="NAT_SF"/>
    <property type="match status" value="1"/>
</dbReference>
<evidence type="ECO:0000313" key="2">
    <source>
        <dbReference type="EMBL" id="XCI28292.1"/>
    </source>
</evidence>
<dbReference type="Gene3D" id="3.40.630.30">
    <property type="match status" value="1"/>
</dbReference>
<dbReference type="AlphaFoldDB" id="A0AAU8HS72"/>
<dbReference type="SUPFAM" id="SSF55729">
    <property type="entry name" value="Acyl-CoA N-acyltransferases (Nat)"/>
    <property type="match status" value="1"/>
</dbReference>
<dbReference type="PANTHER" id="PTHR43415:SF3">
    <property type="entry name" value="GNAT-FAMILY ACETYLTRANSFERASE"/>
    <property type="match status" value="1"/>
</dbReference>
<dbReference type="PANTHER" id="PTHR43415">
    <property type="entry name" value="SPERMIDINE N(1)-ACETYLTRANSFERASE"/>
    <property type="match status" value="1"/>
</dbReference>